<sequence length="337" mass="39370">MFKNKKILFIAPSFFGYEKNIVQEMTSLGAAVDFFDERPFKSSMAKIMNRLDLKFFIRRNINRYFDNIVSESISRDYDFLFVISPETIDGDFVASIKDANPNITSILYMWDSFQNKINARKLIPHFDRVFSFDPKDHNLDSRINFLPLFYNHDFDANSCDLNQELSYSVSFAGTVHSDRVKLVKKVINQLENNGLKTFAFFYCPSRLLFLLKKIFTKEYDFIAYSEVSFKPMSKSEIKDVFLRSSAVIDIQHPGQTGLTMRSIEMLGLQKKLVTTNESIKEYDFFDERNIFVIDRDTPSIPNDFLDSHHSTSSNDVILKYSLNNWLKSIFNFDRGLH</sequence>
<evidence type="ECO:0000313" key="2">
    <source>
        <dbReference type="Proteomes" id="UP000519158"/>
    </source>
</evidence>
<gene>
    <name evidence="1" type="ORF">F0234_10460</name>
</gene>
<dbReference type="Proteomes" id="UP000519158">
    <property type="component" value="Unassembled WGS sequence"/>
</dbReference>
<proteinExistence type="predicted"/>
<reference evidence="1 2" key="1">
    <citation type="submission" date="2019-09" db="EMBL/GenBank/DDBJ databases">
        <title>Draft genome sequencing and comparative genomics of hatchery-associated Vibrios.</title>
        <authorList>
            <person name="Kehlet-Delgado H."/>
            <person name="Mueller R.S."/>
        </authorList>
    </citation>
    <scope>NUCLEOTIDE SEQUENCE [LARGE SCALE GENOMIC DNA]</scope>
    <source>
        <strain evidence="1 2">99-70-13A3</strain>
    </source>
</reference>
<dbReference type="EMBL" id="VTXL01000007">
    <property type="protein sequence ID" value="NOJ13177.1"/>
    <property type="molecule type" value="Genomic_DNA"/>
</dbReference>
<dbReference type="AlphaFoldDB" id="A0A7Y4D7L3"/>
<dbReference type="RefSeq" id="WP_171328855.1">
    <property type="nucleotide sequence ID" value="NZ_CAWPOP010000057.1"/>
</dbReference>
<protein>
    <submittedName>
        <fullName evidence="1">Lipopolysaccharide biosynthesis protein</fullName>
    </submittedName>
</protein>
<evidence type="ECO:0000313" key="1">
    <source>
        <dbReference type="EMBL" id="NOJ13177.1"/>
    </source>
</evidence>
<organism evidence="1 2">
    <name type="scientific">Vibrio splendidus</name>
    <dbReference type="NCBI Taxonomy" id="29497"/>
    <lineage>
        <taxon>Bacteria</taxon>
        <taxon>Pseudomonadati</taxon>
        <taxon>Pseudomonadota</taxon>
        <taxon>Gammaproteobacteria</taxon>
        <taxon>Vibrionales</taxon>
        <taxon>Vibrionaceae</taxon>
        <taxon>Vibrio</taxon>
    </lineage>
</organism>
<accession>A0A7Y4D7L3</accession>
<name>A0A7Y4D7L3_VIBSP</name>
<comment type="caution">
    <text evidence="1">The sequence shown here is derived from an EMBL/GenBank/DDBJ whole genome shotgun (WGS) entry which is preliminary data.</text>
</comment>